<dbReference type="Proteomes" id="UP000309016">
    <property type="component" value="Chromosome"/>
</dbReference>
<keyword evidence="1" id="KW-0472">Membrane</keyword>
<feature type="transmembrane region" description="Helical" evidence="1">
    <location>
        <begin position="71"/>
        <end position="92"/>
    </location>
</feature>
<evidence type="ECO:0000313" key="3">
    <source>
        <dbReference type="Proteomes" id="UP000309016"/>
    </source>
</evidence>
<evidence type="ECO:0000313" key="2">
    <source>
        <dbReference type="EMBL" id="QCY68803.1"/>
    </source>
</evidence>
<dbReference type="EMBL" id="CP040812">
    <property type="protein sequence ID" value="QCY68803.1"/>
    <property type="molecule type" value="Genomic_DNA"/>
</dbReference>
<sequence length="96" mass="11298">MAQKLNSIFVFYRRFFVSSFIVNILLLLLGIAFVVAATIKVLFFGLLLFIYLTTRQKEKLTFYHNLSISTYYLFGMSLLLDLLLLFFTYVIFGHVY</sequence>
<keyword evidence="1" id="KW-1133">Transmembrane helix</keyword>
<gene>
    <name evidence="2" type="ORF">FHG64_04985</name>
</gene>
<reference evidence="2 3" key="1">
    <citation type="submission" date="2019-06" db="EMBL/GenBank/DDBJ databases">
        <title>Complete genome sequence of Antarcticibacterium flavum KCTC 52984T from an Antarctic marine sediment.</title>
        <authorList>
            <person name="Lee Y.M."/>
            <person name="Shin S.C."/>
        </authorList>
    </citation>
    <scope>NUCLEOTIDE SEQUENCE [LARGE SCALE GENOMIC DNA]</scope>
    <source>
        <strain evidence="2 3">KCTC 52984</strain>
    </source>
</reference>
<keyword evidence="3" id="KW-1185">Reference proteome</keyword>
<dbReference type="RefSeq" id="WP_139065388.1">
    <property type="nucleotide sequence ID" value="NZ_CP040812.1"/>
</dbReference>
<dbReference type="AlphaFoldDB" id="A0A5B7X2G6"/>
<feature type="transmembrane region" description="Helical" evidence="1">
    <location>
        <begin position="20"/>
        <end position="50"/>
    </location>
</feature>
<accession>A0A5B7X2G6</accession>
<name>A0A5B7X2G6_9FLAO</name>
<keyword evidence="1" id="KW-0812">Transmembrane</keyword>
<dbReference type="KEGG" id="afla:FHG64_04985"/>
<evidence type="ECO:0000256" key="1">
    <source>
        <dbReference type="SAM" id="Phobius"/>
    </source>
</evidence>
<organism evidence="2 3">
    <name type="scientific">Antarcticibacterium flavum</name>
    <dbReference type="NCBI Taxonomy" id="2058175"/>
    <lineage>
        <taxon>Bacteria</taxon>
        <taxon>Pseudomonadati</taxon>
        <taxon>Bacteroidota</taxon>
        <taxon>Flavobacteriia</taxon>
        <taxon>Flavobacteriales</taxon>
        <taxon>Flavobacteriaceae</taxon>
        <taxon>Antarcticibacterium</taxon>
    </lineage>
</organism>
<proteinExistence type="predicted"/>
<protein>
    <submittedName>
        <fullName evidence="2">Uncharacterized protein</fullName>
    </submittedName>
</protein>